<dbReference type="Proteomes" id="UP001528411">
    <property type="component" value="Unassembled WGS sequence"/>
</dbReference>
<evidence type="ECO:0000313" key="4">
    <source>
        <dbReference type="Proteomes" id="UP001528411"/>
    </source>
</evidence>
<dbReference type="InterPro" id="IPR052155">
    <property type="entry name" value="Biofilm_reg_signaling"/>
</dbReference>
<evidence type="ECO:0000313" key="3">
    <source>
        <dbReference type="EMBL" id="MDC2890760.1"/>
    </source>
</evidence>
<dbReference type="CDD" id="cd01949">
    <property type="entry name" value="GGDEF"/>
    <property type="match status" value="1"/>
</dbReference>
<sequence length="281" mass="31484">MAPRSWVFINAYLVNDILNKTEVIPLPKLLLNIIYGINALLVFFVFFKVKLNRMLPVLMAFIVIDTLATILLYNLIAYWFSPIVLIASQCLIYALFILVKSDQLFSEVSTLNHNLVHDRVTSLANELGLNNKLKKLTKSVDEPAFHLFTIKFGKFKGINDLLGTEAGDELLLTAKEQLQTLFPNAVAMARYHGAEFSICIPVTGNKNEIEDIGNSILTAFSKPFLIRDQLFKLPVCIGVASFPSDATHRLSLLDATESALHRALEKMNLICVFIPMILSLN</sequence>
<evidence type="ECO:0000259" key="2">
    <source>
        <dbReference type="PROSITE" id="PS50887"/>
    </source>
</evidence>
<dbReference type="PANTHER" id="PTHR44757:SF2">
    <property type="entry name" value="BIOFILM ARCHITECTURE MAINTENANCE PROTEIN MBAA"/>
    <property type="match status" value="1"/>
</dbReference>
<feature type="domain" description="GGDEF" evidence="2">
    <location>
        <begin position="143"/>
        <end position="275"/>
    </location>
</feature>
<dbReference type="NCBIfam" id="TIGR00254">
    <property type="entry name" value="GGDEF"/>
    <property type="match status" value="1"/>
</dbReference>
<feature type="transmembrane region" description="Helical" evidence="1">
    <location>
        <begin position="29"/>
        <end position="47"/>
    </location>
</feature>
<dbReference type="PANTHER" id="PTHR44757">
    <property type="entry name" value="DIGUANYLATE CYCLASE DGCP"/>
    <property type="match status" value="1"/>
</dbReference>
<keyword evidence="4" id="KW-1185">Reference proteome</keyword>
<dbReference type="InterPro" id="IPR043128">
    <property type="entry name" value="Rev_trsase/Diguanyl_cyclase"/>
</dbReference>
<dbReference type="RefSeq" id="WP_272181861.1">
    <property type="nucleotide sequence ID" value="NZ_JAQOMS010000002.1"/>
</dbReference>
<dbReference type="InterPro" id="IPR029787">
    <property type="entry name" value="Nucleotide_cyclase"/>
</dbReference>
<dbReference type="PROSITE" id="PS50887">
    <property type="entry name" value="GGDEF"/>
    <property type="match status" value="1"/>
</dbReference>
<name>A0ABT5FHT8_9GAMM</name>
<feature type="transmembrane region" description="Helical" evidence="1">
    <location>
        <begin position="79"/>
        <end position="99"/>
    </location>
</feature>
<reference evidence="3 4" key="1">
    <citation type="submission" date="2023-01" db="EMBL/GenBank/DDBJ databases">
        <title>Psychrosphaera sp. nov., isolated from marine algae.</title>
        <authorList>
            <person name="Bayburt H."/>
            <person name="Choi B.J."/>
            <person name="Kim J.M."/>
            <person name="Choi D.G."/>
            <person name="Jeon C.O."/>
        </authorList>
    </citation>
    <scope>NUCLEOTIDE SEQUENCE [LARGE SCALE GENOMIC DNA]</scope>
    <source>
        <strain evidence="3 4">G1-22</strain>
    </source>
</reference>
<protein>
    <submittedName>
        <fullName evidence="3">GGDEF domain-containing protein</fullName>
    </submittedName>
</protein>
<dbReference type="SMART" id="SM00267">
    <property type="entry name" value="GGDEF"/>
    <property type="match status" value="1"/>
</dbReference>
<dbReference type="Gene3D" id="3.30.70.270">
    <property type="match status" value="1"/>
</dbReference>
<proteinExistence type="predicted"/>
<accession>A0ABT5FHT8</accession>
<dbReference type="InterPro" id="IPR000160">
    <property type="entry name" value="GGDEF_dom"/>
</dbReference>
<comment type="caution">
    <text evidence="3">The sequence shown here is derived from an EMBL/GenBank/DDBJ whole genome shotgun (WGS) entry which is preliminary data.</text>
</comment>
<feature type="transmembrane region" description="Helical" evidence="1">
    <location>
        <begin position="54"/>
        <end position="73"/>
    </location>
</feature>
<keyword evidence="1" id="KW-0472">Membrane</keyword>
<dbReference type="EMBL" id="JAQOMS010000002">
    <property type="protein sequence ID" value="MDC2890760.1"/>
    <property type="molecule type" value="Genomic_DNA"/>
</dbReference>
<gene>
    <name evidence="3" type="ORF">PN838_20980</name>
</gene>
<dbReference type="Pfam" id="PF00990">
    <property type="entry name" value="GGDEF"/>
    <property type="match status" value="1"/>
</dbReference>
<organism evidence="3 4">
    <name type="scientific">Psychrosphaera algicola</name>
    <dbReference type="NCBI Taxonomy" id="3023714"/>
    <lineage>
        <taxon>Bacteria</taxon>
        <taxon>Pseudomonadati</taxon>
        <taxon>Pseudomonadota</taxon>
        <taxon>Gammaproteobacteria</taxon>
        <taxon>Alteromonadales</taxon>
        <taxon>Pseudoalteromonadaceae</taxon>
        <taxon>Psychrosphaera</taxon>
    </lineage>
</organism>
<keyword evidence="1" id="KW-1133">Transmembrane helix</keyword>
<keyword evidence="1" id="KW-0812">Transmembrane</keyword>
<evidence type="ECO:0000256" key="1">
    <source>
        <dbReference type="SAM" id="Phobius"/>
    </source>
</evidence>
<dbReference type="SUPFAM" id="SSF55073">
    <property type="entry name" value="Nucleotide cyclase"/>
    <property type="match status" value="1"/>
</dbReference>